<evidence type="ECO:0000256" key="10">
    <source>
        <dbReference type="SAM" id="SignalP"/>
    </source>
</evidence>
<comment type="caution">
    <text evidence="11">The sequence shown here is derived from an EMBL/GenBank/DDBJ whole genome shotgun (WGS) entry which is preliminary data.</text>
</comment>
<evidence type="ECO:0000256" key="5">
    <source>
        <dbReference type="ARBA" id="ARBA00022692"/>
    </source>
</evidence>
<feature type="chain" id="PRO_5047282827" description="ER membrane protein complex subunit 10" evidence="10">
    <location>
        <begin position="18"/>
        <end position="224"/>
    </location>
</feature>
<keyword evidence="12" id="KW-1185">Reference proteome</keyword>
<evidence type="ECO:0000256" key="6">
    <source>
        <dbReference type="ARBA" id="ARBA00022729"/>
    </source>
</evidence>
<dbReference type="EMBL" id="CAWYQH010000108">
    <property type="protein sequence ID" value="CAK8688962.1"/>
    <property type="molecule type" value="Genomic_DNA"/>
</dbReference>
<feature type="signal peptide" evidence="10">
    <location>
        <begin position="1"/>
        <end position="17"/>
    </location>
</feature>
<gene>
    <name evidence="11" type="ORF">CVLEPA_LOCUS20961</name>
</gene>
<proteinExistence type="inferred from homology"/>
<dbReference type="PANTHER" id="PTHR21397:SF4">
    <property type="entry name" value="ER MEMBRANE PROTEIN COMPLEX SUBUNIT 10"/>
    <property type="match status" value="1"/>
</dbReference>
<evidence type="ECO:0000256" key="4">
    <source>
        <dbReference type="ARBA" id="ARBA00020105"/>
    </source>
</evidence>
<accession>A0ABP0GCB4</accession>
<comment type="similarity">
    <text evidence="2">Belongs to the EMC10 family.</text>
</comment>
<dbReference type="CDD" id="cd22209">
    <property type="entry name" value="EMC10"/>
    <property type="match status" value="1"/>
</dbReference>
<keyword evidence="9" id="KW-0472">Membrane</keyword>
<dbReference type="PANTHER" id="PTHR21397">
    <property type="entry name" value="CHROMATIN COMPLEXES SUBUNIT BAP18-RELATED"/>
    <property type="match status" value="1"/>
</dbReference>
<comment type="subcellular location">
    <subcellularLocation>
        <location evidence="1">Endoplasmic reticulum membrane</location>
        <topology evidence="1">Single-pass type I membrane protein</topology>
    </subcellularLocation>
</comment>
<evidence type="ECO:0000256" key="7">
    <source>
        <dbReference type="ARBA" id="ARBA00022824"/>
    </source>
</evidence>
<keyword evidence="7" id="KW-0256">Endoplasmic reticulum</keyword>
<evidence type="ECO:0000256" key="1">
    <source>
        <dbReference type="ARBA" id="ARBA00004115"/>
    </source>
</evidence>
<comment type="subunit">
    <text evidence="3">Component of the ER membrane protein complex (EMC).</text>
</comment>
<evidence type="ECO:0000256" key="2">
    <source>
        <dbReference type="ARBA" id="ARBA00007695"/>
    </source>
</evidence>
<evidence type="ECO:0000313" key="11">
    <source>
        <dbReference type="EMBL" id="CAK8688962.1"/>
    </source>
</evidence>
<dbReference type="Pfam" id="PF21203">
    <property type="entry name" value="ECM10"/>
    <property type="match status" value="1"/>
</dbReference>
<keyword evidence="5" id="KW-0812">Transmembrane</keyword>
<evidence type="ECO:0000313" key="12">
    <source>
        <dbReference type="Proteomes" id="UP001642483"/>
    </source>
</evidence>
<protein>
    <recommendedName>
        <fullName evidence="4">ER membrane protein complex subunit 10</fullName>
    </recommendedName>
</protein>
<evidence type="ECO:0000256" key="9">
    <source>
        <dbReference type="ARBA" id="ARBA00023136"/>
    </source>
</evidence>
<keyword evidence="6 10" id="KW-0732">Signal</keyword>
<evidence type="ECO:0000256" key="3">
    <source>
        <dbReference type="ARBA" id="ARBA00011276"/>
    </source>
</evidence>
<dbReference type="Proteomes" id="UP001642483">
    <property type="component" value="Unassembled WGS sequence"/>
</dbReference>
<reference evidence="11 12" key="1">
    <citation type="submission" date="2024-02" db="EMBL/GenBank/DDBJ databases">
        <authorList>
            <person name="Daric V."/>
            <person name="Darras S."/>
        </authorList>
    </citation>
    <scope>NUCLEOTIDE SEQUENCE [LARGE SCALE GENOMIC DNA]</scope>
</reference>
<organism evidence="11 12">
    <name type="scientific">Clavelina lepadiformis</name>
    <name type="common">Light-bulb sea squirt</name>
    <name type="synonym">Ascidia lepadiformis</name>
    <dbReference type="NCBI Taxonomy" id="159417"/>
    <lineage>
        <taxon>Eukaryota</taxon>
        <taxon>Metazoa</taxon>
        <taxon>Chordata</taxon>
        <taxon>Tunicata</taxon>
        <taxon>Ascidiacea</taxon>
        <taxon>Aplousobranchia</taxon>
        <taxon>Clavelinidae</taxon>
        <taxon>Clavelina</taxon>
    </lineage>
</organism>
<keyword evidence="8" id="KW-1133">Transmembrane helix</keyword>
<sequence>MGCQSCVLFLLVALIYGTTKLQVIAKEDGYVLILEHSFNGEKFVKRGEIVLSDLKGEQATITQDPLSDEEKTALLEASKENRMYKLRVWSQVDGVSSNSNSGEGCWITSYTYAKFLSDSNLSDIITVNMDGLGNVVSLNIGTSLQKSDFVIDNDEFDTTIEVKVPNQAPVPDTHGFLHKMEKEKREKEIQAKEPQTVLGKYWIYLVPVGIFLLMSNAMQQQPQQ</sequence>
<evidence type="ECO:0000256" key="8">
    <source>
        <dbReference type="ARBA" id="ARBA00022989"/>
    </source>
</evidence>
<name>A0ABP0GCB4_CLALP</name>